<dbReference type="Gene3D" id="1.10.8.10">
    <property type="entry name" value="DNA helicase RuvA subunit, C-terminal domain"/>
    <property type="match status" value="1"/>
</dbReference>
<dbReference type="InterPro" id="IPR050320">
    <property type="entry name" value="N5-glutamine_MTase"/>
</dbReference>
<keyword evidence="2 8" id="KW-0489">Methyltransferase</keyword>
<dbReference type="GO" id="GO:0003676">
    <property type="term" value="F:nucleic acid binding"/>
    <property type="evidence" value="ECO:0007669"/>
    <property type="project" value="InterPro"/>
</dbReference>
<dbReference type="PANTHER" id="PTHR18895">
    <property type="entry name" value="HEMK METHYLTRANSFERASE"/>
    <property type="match status" value="1"/>
</dbReference>
<gene>
    <name evidence="8" type="ORF">C8D99_11093</name>
</gene>
<feature type="domain" description="Methyltransferase small" evidence="6">
    <location>
        <begin position="97"/>
        <end position="190"/>
    </location>
</feature>
<dbReference type="SUPFAM" id="SSF53335">
    <property type="entry name" value="S-adenosyl-L-methionine-dependent methyltransferases"/>
    <property type="match status" value="1"/>
</dbReference>
<dbReference type="CDD" id="cd02440">
    <property type="entry name" value="AdoMet_MTases"/>
    <property type="match status" value="1"/>
</dbReference>
<dbReference type="PANTHER" id="PTHR18895:SF74">
    <property type="entry name" value="MTRF1L RELEASE FACTOR GLUTAMINE METHYLTRANSFERASE"/>
    <property type="match status" value="1"/>
</dbReference>
<reference evidence="8 9" key="1">
    <citation type="submission" date="2019-03" db="EMBL/GenBank/DDBJ databases">
        <title>Genomic Encyclopedia of Type Strains, Phase IV (KMG-IV): sequencing the most valuable type-strain genomes for metagenomic binning, comparative biology and taxonomic classification.</title>
        <authorList>
            <person name="Goeker M."/>
        </authorList>
    </citation>
    <scope>NUCLEOTIDE SEQUENCE [LARGE SCALE GENOMIC DNA]</scope>
    <source>
        <strain evidence="8 9">DSM 25964</strain>
    </source>
</reference>
<feature type="domain" description="Release factor glutamine methyltransferase N-terminal" evidence="7">
    <location>
        <begin position="5"/>
        <end position="75"/>
    </location>
</feature>
<dbReference type="PROSITE" id="PS00092">
    <property type="entry name" value="N6_MTASE"/>
    <property type="match status" value="1"/>
</dbReference>
<organism evidence="8 9">
    <name type="scientific">Aminivibrio pyruvatiphilus</name>
    <dbReference type="NCBI Taxonomy" id="1005740"/>
    <lineage>
        <taxon>Bacteria</taxon>
        <taxon>Thermotogati</taxon>
        <taxon>Synergistota</taxon>
        <taxon>Synergistia</taxon>
        <taxon>Synergistales</taxon>
        <taxon>Aminobacteriaceae</taxon>
        <taxon>Aminivibrio</taxon>
    </lineage>
</organism>
<dbReference type="NCBIfam" id="TIGR03534">
    <property type="entry name" value="RF_mod_PrmC"/>
    <property type="match status" value="1"/>
</dbReference>
<dbReference type="InterPro" id="IPR019874">
    <property type="entry name" value="RF_methyltr_PrmC"/>
</dbReference>
<dbReference type="EMBL" id="SORI01000010">
    <property type="protein sequence ID" value="TDY59959.1"/>
    <property type="molecule type" value="Genomic_DNA"/>
</dbReference>
<dbReference type="RefSeq" id="WP_133957801.1">
    <property type="nucleotide sequence ID" value="NZ_SORI01000010.1"/>
</dbReference>
<dbReference type="GO" id="GO:0102559">
    <property type="term" value="F:peptide chain release factor N(5)-glutamine methyltransferase activity"/>
    <property type="evidence" value="ECO:0007669"/>
    <property type="project" value="UniProtKB-EC"/>
</dbReference>
<evidence type="ECO:0000256" key="3">
    <source>
        <dbReference type="ARBA" id="ARBA00022679"/>
    </source>
</evidence>
<sequence length="280" mass="31250">MNLSEARRRAAERLRASGTEYPEREAEFLLAEAARIDRSFLAAHPFLPLEDSAARRLWEMTERRFGGEPLQYILGSWEFYGRSLDVAPGVLIPRPDTEILVEHALTFLPSSGRFLDWGTGSGCIILALLSERSDLTAVAVDANALAVSLTWRNLKLHGLLSRCFLWHSRTPQDIPAGDGEFDLVVSNPPYIPFPLISGLPREVRKEPLSALDGGEDGLLWYRALFGWAPAKLRKGGRLLFEIGDGEQGELLVQIAPSSMEFEGIFHDLSRKPRAASWLRV</sequence>
<dbReference type="EC" id="2.1.1.297" evidence="1"/>
<dbReference type="Pfam" id="PF05175">
    <property type="entry name" value="MTS"/>
    <property type="match status" value="1"/>
</dbReference>
<keyword evidence="3 8" id="KW-0808">Transferase</keyword>
<name>A0A4R8M418_9BACT</name>
<evidence type="ECO:0000313" key="8">
    <source>
        <dbReference type="EMBL" id="TDY59959.1"/>
    </source>
</evidence>
<accession>A0A4R8M418</accession>
<proteinExistence type="predicted"/>
<evidence type="ECO:0000313" key="9">
    <source>
        <dbReference type="Proteomes" id="UP000295066"/>
    </source>
</evidence>
<protein>
    <recommendedName>
        <fullName evidence="1">peptide chain release factor N(5)-glutamine methyltransferase</fullName>
        <ecNumber evidence="1">2.1.1.297</ecNumber>
    </recommendedName>
</protein>
<dbReference type="Gene3D" id="3.40.50.150">
    <property type="entry name" value="Vaccinia Virus protein VP39"/>
    <property type="match status" value="1"/>
</dbReference>
<keyword evidence="9" id="KW-1185">Reference proteome</keyword>
<dbReference type="Proteomes" id="UP000295066">
    <property type="component" value="Unassembled WGS sequence"/>
</dbReference>
<dbReference type="InterPro" id="IPR004556">
    <property type="entry name" value="HemK-like"/>
</dbReference>
<evidence type="ECO:0000259" key="6">
    <source>
        <dbReference type="Pfam" id="PF05175"/>
    </source>
</evidence>
<dbReference type="GO" id="GO:0032259">
    <property type="term" value="P:methylation"/>
    <property type="evidence" value="ECO:0007669"/>
    <property type="project" value="UniProtKB-KW"/>
</dbReference>
<evidence type="ECO:0000256" key="2">
    <source>
        <dbReference type="ARBA" id="ARBA00022603"/>
    </source>
</evidence>
<dbReference type="InterPro" id="IPR040758">
    <property type="entry name" value="PrmC_N"/>
</dbReference>
<dbReference type="OrthoDB" id="9800643at2"/>
<dbReference type="InterPro" id="IPR002052">
    <property type="entry name" value="DNA_methylase_N6_adenine_CS"/>
</dbReference>
<keyword evidence="4" id="KW-0949">S-adenosyl-L-methionine</keyword>
<evidence type="ECO:0000256" key="5">
    <source>
        <dbReference type="ARBA" id="ARBA00048391"/>
    </source>
</evidence>
<dbReference type="Pfam" id="PF17827">
    <property type="entry name" value="PrmC_N"/>
    <property type="match status" value="1"/>
</dbReference>
<dbReference type="NCBIfam" id="TIGR00536">
    <property type="entry name" value="hemK_fam"/>
    <property type="match status" value="1"/>
</dbReference>
<evidence type="ECO:0000256" key="1">
    <source>
        <dbReference type="ARBA" id="ARBA00012771"/>
    </source>
</evidence>
<evidence type="ECO:0000256" key="4">
    <source>
        <dbReference type="ARBA" id="ARBA00022691"/>
    </source>
</evidence>
<dbReference type="AlphaFoldDB" id="A0A4R8M418"/>
<dbReference type="InterPro" id="IPR007848">
    <property type="entry name" value="Small_mtfrase_dom"/>
</dbReference>
<evidence type="ECO:0000259" key="7">
    <source>
        <dbReference type="Pfam" id="PF17827"/>
    </source>
</evidence>
<comment type="catalytic activity">
    <reaction evidence="5">
        <text>L-glutaminyl-[peptide chain release factor] + S-adenosyl-L-methionine = N(5)-methyl-L-glutaminyl-[peptide chain release factor] + S-adenosyl-L-homocysteine + H(+)</text>
        <dbReference type="Rhea" id="RHEA:42896"/>
        <dbReference type="Rhea" id="RHEA-COMP:10271"/>
        <dbReference type="Rhea" id="RHEA-COMP:10272"/>
        <dbReference type="ChEBI" id="CHEBI:15378"/>
        <dbReference type="ChEBI" id="CHEBI:30011"/>
        <dbReference type="ChEBI" id="CHEBI:57856"/>
        <dbReference type="ChEBI" id="CHEBI:59789"/>
        <dbReference type="ChEBI" id="CHEBI:61891"/>
        <dbReference type="EC" id="2.1.1.297"/>
    </reaction>
</comment>
<dbReference type="InterPro" id="IPR029063">
    <property type="entry name" value="SAM-dependent_MTases_sf"/>
</dbReference>
<comment type="caution">
    <text evidence="8">The sequence shown here is derived from an EMBL/GenBank/DDBJ whole genome shotgun (WGS) entry which is preliminary data.</text>
</comment>